<evidence type="ECO:0000313" key="3">
    <source>
        <dbReference type="Proteomes" id="UP001165190"/>
    </source>
</evidence>
<dbReference type="InterPro" id="IPR002156">
    <property type="entry name" value="RNaseH_domain"/>
</dbReference>
<keyword evidence="3" id="KW-1185">Reference proteome</keyword>
<dbReference type="CDD" id="cd01650">
    <property type="entry name" value="RT_nLTR_like"/>
    <property type="match status" value="1"/>
</dbReference>
<dbReference type="PANTHER" id="PTHR33116">
    <property type="entry name" value="REVERSE TRANSCRIPTASE ZINC-BINDING DOMAIN-CONTAINING PROTEIN-RELATED-RELATED"/>
    <property type="match status" value="1"/>
</dbReference>
<protein>
    <recommendedName>
        <fullName evidence="1">Reverse transcriptase domain-containing protein</fullName>
    </recommendedName>
</protein>
<dbReference type="EMBL" id="BSYR01000015">
    <property type="protein sequence ID" value="GMI78255.1"/>
    <property type="molecule type" value="Genomic_DNA"/>
</dbReference>
<dbReference type="InterPro" id="IPR000477">
    <property type="entry name" value="RT_dom"/>
</dbReference>
<dbReference type="GO" id="GO:0003676">
    <property type="term" value="F:nucleic acid binding"/>
    <property type="evidence" value="ECO:0007669"/>
    <property type="project" value="InterPro"/>
</dbReference>
<comment type="caution">
    <text evidence="2">The sequence shown here is derived from an EMBL/GenBank/DDBJ whole genome shotgun (WGS) entry which is preliminary data.</text>
</comment>
<dbReference type="Gene3D" id="3.30.420.10">
    <property type="entry name" value="Ribonuclease H-like superfamily/Ribonuclease H"/>
    <property type="match status" value="1"/>
</dbReference>
<dbReference type="InterPro" id="IPR012337">
    <property type="entry name" value="RNaseH-like_sf"/>
</dbReference>
<dbReference type="GO" id="GO:0004523">
    <property type="term" value="F:RNA-DNA hybrid ribonuclease activity"/>
    <property type="evidence" value="ECO:0007669"/>
    <property type="project" value="InterPro"/>
</dbReference>
<dbReference type="Gene3D" id="3.60.10.10">
    <property type="entry name" value="Endonuclease/exonuclease/phosphatase"/>
    <property type="match status" value="1"/>
</dbReference>
<accession>A0A9W7HIA5</accession>
<gene>
    <name evidence="2" type="ORF">HRI_001494800</name>
</gene>
<dbReference type="InterPro" id="IPR036397">
    <property type="entry name" value="RNaseH_sf"/>
</dbReference>
<feature type="domain" description="Reverse transcriptase" evidence="1">
    <location>
        <begin position="476"/>
        <end position="758"/>
    </location>
</feature>
<dbReference type="InterPro" id="IPR036691">
    <property type="entry name" value="Endo/exonu/phosph_ase_sf"/>
</dbReference>
<dbReference type="PANTHER" id="PTHR33116:SF86">
    <property type="entry name" value="REVERSE TRANSCRIPTASE DOMAIN-CONTAINING PROTEIN"/>
    <property type="match status" value="1"/>
</dbReference>
<reference evidence="2" key="1">
    <citation type="submission" date="2023-05" db="EMBL/GenBank/DDBJ databases">
        <title>Genome and transcriptome analyses reveal genes involved in the formation of fine ridges on petal epidermal cells in Hibiscus trionum.</title>
        <authorList>
            <person name="Koshimizu S."/>
            <person name="Masuda S."/>
            <person name="Ishii T."/>
            <person name="Shirasu K."/>
            <person name="Hoshino A."/>
            <person name="Arita M."/>
        </authorList>
    </citation>
    <scope>NUCLEOTIDE SEQUENCE</scope>
    <source>
        <strain evidence="2">Hamamatsu line</strain>
    </source>
</reference>
<dbReference type="SUPFAM" id="SSF56219">
    <property type="entry name" value="DNase I-like"/>
    <property type="match status" value="1"/>
</dbReference>
<dbReference type="InterPro" id="IPR043502">
    <property type="entry name" value="DNA/RNA_pol_sf"/>
</dbReference>
<dbReference type="InterPro" id="IPR026960">
    <property type="entry name" value="RVT-Znf"/>
</dbReference>
<name>A0A9W7HIA5_HIBTR</name>
<dbReference type="SUPFAM" id="SSF53098">
    <property type="entry name" value="Ribonuclease H-like"/>
    <property type="match status" value="1"/>
</dbReference>
<sequence length="1354" mass="152341">MIILCWNCQGLGKVQAVQHLQQYIQLHNPDLLFLCETKLKNTAYSRLGTLLGMNLVFSVDFSDTCSGLALFSLKTYKIDLLAYSDRFIHTYVSCNSSSFYFTGIHGFSETCNKPKTWELINSLNNNDGQPWLLGGDFNEILADNEKQGGCRRPRSQINNFRHCLSRNYLFDCKPTTGWFTWTKTGPKTPTLFERLDRFVGNMAWKSTYPNYSITSDFDAKSDHCFLLLNTEPPSLTNHRPPSSKFRFENCWASNDEGISVVRQTWSSTKGNTLDKIKAIGSCLGEWQSQQRFKTNGRINLLTTKINKLLQRPLSASAEKRYISAKSELHKLLEVQEAYWAQRSRNLWLSQGDKNTRFFHARASSRKKKNTISGLFDSNNVWCTNDTDLMEIASSYFHNLFTSSNPCFSKQILSKITPTITTAMNESLSKEFTSEEIITAFRDIDPRKAPGIDGLPSRFFRQHWDTVGPDIISLCLNLLKGSADMASVNQTILVLIPKIKDPTTMRHLRPISLCTVIYKIIAKVLVNRMKHTIPFCISSNQAAFVQGRNITDNILIAHEIIHSINTGTSKSSHGAALKLDMEKAFDRVEWSFLENVMNRMGFASSWVSFIMRCISSVSFTVKVNNSFSPLFRPQRGLRQGDPLSPFLFLFCTQGLSAFLSDAKHQGLLPGLGACKHGPKVNHLLFADDCIVFINSKSDEAKHLKLALQTYASASGQAVNFDKSTIFYNPRTPTSTRQTINSYLQVREVSNPGVYLGVPLLIGKNKTLALGFIRDKVHERLSTWDKQLLSFSGREIFIKAVLQSLPQYVMSCYLLPQNIIDDMTSAIRRYWWSGKTNKKGWHMLPWDQVCLPKSVGGLGFRDLNNFNIALLGKQLWRLICEPDSLLGQIYKFKYFPSGNIINASRPSRGSFAWQSLYNDMQHLFGGFLYRPGINSNIRIHHDNWGGSSSIHLYGDYELSEEVHVRCRNFMVRNQPSWDPIKVRAYFTTDDADSILSVPIINDTRDSILWRPNDSGVYSVRSGYLFLQRPPEPRHRPPRIWKFLSKLKVLPKVKTFGWRLGSEALPVGTRFQTFVPDFGPCPICNSGTESILHALRDCSGASESLKLIGLPSSLINSSASTGLQWLEEGASLLSPDQFGLFLTTLWNIWNRRNDWIHNKHLQPPWLIAVNSISLHREYSNSISSPTSSIPLSSTPHSRWRHPPRGFIKVNVDGAFDPSTRAAAVGVVARDDTGTVVGGLAFPLGSCSDAISSEGRGLLAGITFALSKGWSHLIFETDCASLANRINSLGPDHSTMGPMILQAHTALEDFSVAHVQYVCREANLVAHTLATHALRSMSSMSFGSMYPDCIKNVVLCEV</sequence>
<dbReference type="PROSITE" id="PS50878">
    <property type="entry name" value="RT_POL"/>
    <property type="match status" value="1"/>
</dbReference>
<evidence type="ECO:0000259" key="1">
    <source>
        <dbReference type="PROSITE" id="PS50878"/>
    </source>
</evidence>
<dbReference type="SUPFAM" id="SSF56672">
    <property type="entry name" value="DNA/RNA polymerases"/>
    <property type="match status" value="1"/>
</dbReference>
<dbReference type="CDD" id="cd06222">
    <property type="entry name" value="RNase_H_like"/>
    <property type="match status" value="1"/>
</dbReference>
<organism evidence="2 3">
    <name type="scientific">Hibiscus trionum</name>
    <name type="common">Flower of an hour</name>
    <dbReference type="NCBI Taxonomy" id="183268"/>
    <lineage>
        <taxon>Eukaryota</taxon>
        <taxon>Viridiplantae</taxon>
        <taxon>Streptophyta</taxon>
        <taxon>Embryophyta</taxon>
        <taxon>Tracheophyta</taxon>
        <taxon>Spermatophyta</taxon>
        <taxon>Magnoliopsida</taxon>
        <taxon>eudicotyledons</taxon>
        <taxon>Gunneridae</taxon>
        <taxon>Pentapetalae</taxon>
        <taxon>rosids</taxon>
        <taxon>malvids</taxon>
        <taxon>Malvales</taxon>
        <taxon>Malvaceae</taxon>
        <taxon>Malvoideae</taxon>
        <taxon>Hibiscus</taxon>
    </lineage>
</organism>
<dbReference type="Proteomes" id="UP001165190">
    <property type="component" value="Unassembled WGS sequence"/>
</dbReference>
<proteinExistence type="predicted"/>
<dbReference type="InterPro" id="IPR044730">
    <property type="entry name" value="RNase_H-like_dom_plant"/>
</dbReference>
<dbReference type="Pfam" id="PF03372">
    <property type="entry name" value="Exo_endo_phos"/>
    <property type="match status" value="1"/>
</dbReference>
<dbReference type="OrthoDB" id="9802488at2759"/>
<dbReference type="Pfam" id="PF13966">
    <property type="entry name" value="zf-RVT"/>
    <property type="match status" value="1"/>
</dbReference>
<dbReference type="Pfam" id="PF00078">
    <property type="entry name" value="RVT_1"/>
    <property type="match status" value="1"/>
</dbReference>
<dbReference type="InterPro" id="IPR005135">
    <property type="entry name" value="Endo/exonuclease/phosphatase"/>
</dbReference>
<evidence type="ECO:0000313" key="2">
    <source>
        <dbReference type="EMBL" id="GMI78255.1"/>
    </source>
</evidence>
<dbReference type="Pfam" id="PF13456">
    <property type="entry name" value="RVT_3"/>
    <property type="match status" value="1"/>
</dbReference>